<accession>A0A8T0XGK1</accession>
<evidence type="ECO:0000256" key="1">
    <source>
        <dbReference type="SAM" id="MobiDB-lite"/>
    </source>
</evidence>
<proteinExistence type="predicted"/>
<dbReference type="EMBL" id="CM029037">
    <property type="protein sequence ID" value="KAG2660602.1"/>
    <property type="molecule type" value="Genomic_DNA"/>
</dbReference>
<evidence type="ECO:0000313" key="2">
    <source>
        <dbReference type="EMBL" id="KAG2660602.1"/>
    </source>
</evidence>
<organism evidence="2 3">
    <name type="scientific">Panicum virgatum</name>
    <name type="common">Blackwell switchgrass</name>
    <dbReference type="NCBI Taxonomy" id="38727"/>
    <lineage>
        <taxon>Eukaryota</taxon>
        <taxon>Viridiplantae</taxon>
        <taxon>Streptophyta</taxon>
        <taxon>Embryophyta</taxon>
        <taxon>Tracheophyta</taxon>
        <taxon>Spermatophyta</taxon>
        <taxon>Magnoliopsida</taxon>
        <taxon>Liliopsida</taxon>
        <taxon>Poales</taxon>
        <taxon>Poaceae</taxon>
        <taxon>PACMAD clade</taxon>
        <taxon>Panicoideae</taxon>
        <taxon>Panicodae</taxon>
        <taxon>Paniceae</taxon>
        <taxon>Panicinae</taxon>
        <taxon>Panicum</taxon>
        <taxon>Panicum sect. Hiantes</taxon>
    </lineage>
</organism>
<feature type="region of interest" description="Disordered" evidence="1">
    <location>
        <begin position="1"/>
        <end position="45"/>
    </location>
</feature>
<dbReference type="AlphaFoldDB" id="A0A8T0XGK1"/>
<comment type="caution">
    <text evidence="2">The sequence shown here is derived from an EMBL/GenBank/DDBJ whole genome shotgun (WGS) entry which is preliminary data.</text>
</comment>
<dbReference type="Proteomes" id="UP000823388">
    <property type="component" value="Chromosome 1K"/>
</dbReference>
<name>A0A8T0XGK1_PANVG</name>
<keyword evidence="3" id="KW-1185">Reference proteome</keyword>
<protein>
    <submittedName>
        <fullName evidence="2">Uncharacterized protein</fullName>
    </submittedName>
</protein>
<evidence type="ECO:0000313" key="3">
    <source>
        <dbReference type="Proteomes" id="UP000823388"/>
    </source>
</evidence>
<sequence length="85" mass="8773">MPVLGSGDSLWGFSRGTLGGSPHRPAAVQGGTARGRPMAEGSGLAHPRLPTLLALSGHAPRHGRAMGFLLVRAWRNPSPASSRPT</sequence>
<reference evidence="2" key="1">
    <citation type="submission" date="2020-05" db="EMBL/GenBank/DDBJ databases">
        <title>WGS assembly of Panicum virgatum.</title>
        <authorList>
            <person name="Lovell J.T."/>
            <person name="Jenkins J."/>
            <person name="Shu S."/>
            <person name="Juenger T.E."/>
            <person name="Schmutz J."/>
        </authorList>
    </citation>
    <scope>NUCLEOTIDE SEQUENCE</scope>
    <source>
        <strain evidence="2">AP13</strain>
    </source>
</reference>
<gene>
    <name evidence="2" type="ORF">PVAP13_1KG453805</name>
</gene>